<proteinExistence type="predicted"/>
<dbReference type="SMART" id="SM00220">
    <property type="entry name" value="S_TKc"/>
    <property type="match status" value="1"/>
</dbReference>
<evidence type="ECO:0000256" key="3">
    <source>
        <dbReference type="PROSITE-ProRule" id="PRU10141"/>
    </source>
</evidence>
<dbReference type="PANTHER" id="PTHR24347">
    <property type="entry name" value="SERINE/THREONINE-PROTEIN KINASE"/>
    <property type="match status" value="1"/>
</dbReference>
<evidence type="ECO:0000313" key="5">
    <source>
        <dbReference type="EMBL" id="CAD8390916.1"/>
    </source>
</evidence>
<sequence>MGDGEFIYRHGEPPSISGDLVTDKSSGKRGYFILRDSVLCKKRSKFHRKIWSRSIFGSKVSIDLDLERIQLQLQDGGAVSLYPLTKDSFEAWTATLRKGSQRSFDQCYSTGRSIGRGSYGQVWLGIDKRDAYQVAVKRLAKSSRKGERNAAIEREFAFLSRGIRCSRIVRILDVFESVNELVVVTEYMRGGCLLLDALNEEKRISEEKAAMVMRDLLQALDCLQENGVIHRDIKPENLLAERREWPSVMKLTDFGLAHVMERPEERVKGQLGSALFAAPEIAKGGTYGPEVDIWSAGIVLYNMLSGEFPFTSRSRTALLKKIQSASTQEMFEDKDLSHVSPPCMDLLRGMLDADPVRRITAKEALESLWLKTMSPEPNASEGAVLT</sequence>
<dbReference type="GO" id="GO:0004672">
    <property type="term" value="F:protein kinase activity"/>
    <property type="evidence" value="ECO:0007669"/>
    <property type="project" value="InterPro"/>
</dbReference>
<evidence type="ECO:0000256" key="1">
    <source>
        <dbReference type="ARBA" id="ARBA00022741"/>
    </source>
</evidence>
<evidence type="ECO:0000259" key="4">
    <source>
        <dbReference type="PROSITE" id="PS50011"/>
    </source>
</evidence>
<dbReference type="Gene3D" id="1.10.510.10">
    <property type="entry name" value="Transferase(Phosphotransferase) domain 1"/>
    <property type="match status" value="1"/>
</dbReference>
<evidence type="ECO:0000256" key="2">
    <source>
        <dbReference type="ARBA" id="ARBA00022840"/>
    </source>
</evidence>
<dbReference type="FunFam" id="1.10.510.10:FF:000571">
    <property type="entry name" value="Maternal embryonic leucine zipper kinase"/>
    <property type="match status" value="1"/>
</dbReference>
<name>A0A7S0BE82_9RHOD</name>
<gene>
    <name evidence="5" type="ORF">RMAR0315_LOCUS891</name>
</gene>
<keyword evidence="2 3" id="KW-0067">ATP-binding</keyword>
<dbReference type="PROSITE" id="PS00107">
    <property type="entry name" value="PROTEIN_KINASE_ATP"/>
    <property type="match status" value="1"/>
</dbReference>
<organism evidence="5">
    <name type="scientific">Rhodosorus marinus</name>
    <dbReference type="NCBI Taxonomy" id="101924"/>
    <lineage>
        <taxon>Eukaryota</taxon>
        <taxon>Rhodophyta</taxon>
        <taxon>Stylonematophyceae</taxon>
        <taxon>Stylonematales</taxon>
        <taxon>Stylonemataceae</taxon>
        <taxon>Rhodosorus</taxon>
    </lineage>
</organism>
<dbReference type="InterPro" id="IPR011009">
    <property type="entry name" value="Kinase-like_dom_sf"/>
</dbReference>
<feature type="domain" description="Protein kinase" evidence="4">
    <location>
        <begin position="108"/>
        <end position="370"/>
    </location>
</feature>
<feature type="binding site" evidence="3">
    <location>
        <position position="137"/>
    </location>
    <ligand>
        <name>ATP</name>
        <dbReference type="ChEBI" id="CHEBI:30616"/>
    </ligand>
</feature>
<protein>
    <recommendedName>
        <fullName evidence="4">Protein kinase domain-containing protein</fullName>
    </recommendedName>
</protein>
<dbReference type="Pfam" id="PF00069">
    <property type="entry name" value="Pkinase"/>
    <property type="match status" value="1"/>
</dbReference>
<dbReference type="PROSITE" id="PS50011">
    <property type="entry name" value="PROTEIN_KINASE_DOM"/>
    <property type="match status" value="1"/>
</dbReference>
<keyword evidence="1 3" id="KW-0547">Nucleotide-binding</keyword>
<accession>A0A7S0BE82</accession>
<dbReference type="SUPFAM" id="SSF56112">
    <property type="entry name" value="Protein kinase-like (PK-like)"/>
    <property type="match status" value="1"/>
</dbReference>
<dbReference type="GO" id="GO:0005524">
    <property type="term" value="F:ATP binding"/>
    <property type="evidence" value="ECO:0007669"/>
    <property type="project" value="UniProtKB-UniRule"/>
</dbReference>
<dbReference type="EMBL" id="HBEK01001611">
    <property type="protein sequence ID" value="CAD8390916.1"/>
    <property type="molecule type" value="Transcribed_RNA"/>
</dbReference>
<dbReference type="InterPro" id="IPR000719">
    <property type="entry name" value="Prot_kinase_dom"/>
</dbReference>
<dbReference type="AlphaFoldDB" id="A0A7S0BE82"/>
<reference evidence="5" key="1">
    <citation type="submission" date="2021-01" db="EMBL/GenBank/DDBJ databases">
        <authorList>
            <person name="Corre E."/>
            <person name="Pelletier E."/>
            <person name="Niang G."/>
            <person name="Scheremetjew M."/>
            <person name="Finn R."/>
            <person name="Kale V."/>
            <person name="Holt S."/>
            <person name="Cochrane G."/>
            <person name="Meng A."/>
            <person name="Brown T."/>
            <person name="Cohen L."/>
        </authorList>
    </citation>
    <scope>NUCLEOTIDE SEQUENCE</scope>
    <source>
        <strain evidence="5">UTEX LB 2760</strain>
    </source>
</reference>
<dbReference type="InterPro" id="IPR017441">
    <property type="entry name" value="Protein_kinase_ATP_BS"/>
</dbReference>